<dbReference type="Pfam" id="PF01915">
    <property type="entry name" value="Glyco_hydro_3_C"/>
    <property type="match status" value="1"/>
</dbReference>
<dbReference type="EMBL" id="JH159158">
    <property type="protein sequence ID" value="EGZ11288.1"/>
    <property type="molecule type" value="Genomic_DNA"/>
</dbReference>
<sequence>MTQLTLGVVMNGTTRELNETAVRSFAKQHVGSCLNAFWEQPVKGSYGYNASEFRAIIGRIQEITMEENGGHPVIYGIDSVHGANYVDGSVLVPQQINSGASLNPELVEKVGAITARDTEAAGIPWVFGPILDISQNTLWARTYETFGEDPYLASVMGAALTRGLQSYNQTAACVKHFIGYSKTPTGHDRENILLGDFELSNHFLPPFKAAMEAGALSVMENHISLNGDPVISSSRILNDLLRSDLGFDRVLLSDWNEIYNLHDFHRETSIDISMVATDTDFIEYGLNMLKENPNQEARLRESVKRVIKMKLQLGLYDNQCRDKDKEAALEMARESIVLLKNEDDVLPQPKSAKVFLTGHSADNVGYQCGGWTFIWQGYSGNDMFNHGISVRKGLEHLVGNDSFTFFNGLMANGSISDADMVKAVELASQHEYTVAVIGESSYTEEPGDIDDPALPEGQEKFIEALAATGTKVIVVLFGGRPRLLGSNP</sequence>
<evidence type="ECO:0000313" key="10">
    <source>
        <dbReference type="Proteomes" id="UP000002640"/>
    </source>
</evidence>
<dbReference type="InterPro" id="IPR002772">
    <property type="entry name" value="Glyco_hydro_3_C"/>
</dbReference>
<evidence type="ECO:0000259" key="7">
    <source>
        <dbReference type="Pfam" id="PF00933"/>
    </source>
</evidence>
<dbReference type="RefSeq" id="XP_009534033.1">
    <property type="nucleotide sequence ID" value="XM_009535738.1"/>
</dbReference>
<accession>G5A045</accession>
<dbReference type="FunFam" id="3.20.20.300:FF:000007">
    <property type="entry name" value="Lysosomal beta glucosidase"/>
    <property type="match status" value="1"/>
</dbReference>
<evidence type="ECO:0000259" key="8">
    <source>
        <dbReference type="Pfam" id="PF01915"/>
    </source>
</evidence>
<protein>
    <recommendedName>
        <fullName evidence="3">beta-glucosidase</fullName>
        <ecNumber evidence="3">3.2.1.21</ecNumber>
    </recommendedName>
</protein>
<evidence type="ECO:0000256" key="2">
    <source>
        <dbReference type="ARBA" id="ARBA00005336"/>
    </source>
</evidence>
<dbReference type="Gene3D" id="3.40.50.1700">
    <property type="entry name" value="Glycoside hydrolase family 3 C-terminal domain"/>
    <property type="match status" value="1"/>
</dbReference>
<dbReference type="InParanoid" id="G5A045"/>
<dbReference type="InterPro" id="IPR036962">
    <property type="entry name" value="Glyco_hydro_3_N_sf"/>
</dbReference>
<dbReference type="GeneID" id="20647495"/>
<dbReference type="InterPro" id="IPR051915">
    <property type="entry name" value="Cellulose_Degrad_GH3"/>
</dbReference>
<evidence type="ECO:0000256" key="4">
    <source>
        <dbReference type="ARBA" id="ARBA00022729"/>
    </source>
</evidence>
<evidence type="ECO:0000313" key="9">
    <source>
        <dbReference type="EMBL" id="EGZ11288.1"/>
    </source>
</evidence>
<dbReference type="GO" id="GO:0008422">
    <property type="term" value="F:beta-glucosidase activity"/>
    <property type="evidence" value="ECO:0007669"/>
    <property type="project" value="UniProtKB-EC"/>
</dbReference>
<dbReference type="InterPro" id="IPR001764">
    <property type="entry name" value="Glyco_hydro_3_N"/>
</dbReference>
<feature type="domain" description="Glycoside hydrolase family 3 N-terminal" evidence="7">
    <location>
        <begin position="16"/>
        <end position="308"/>
    </location>
</feature>
<comment type="similarity">
    <text evidence="2">Belongs to the glycosyl hydrolase 3 family.</text>
</comment>
<dbReference type="Gene3D" id="3.20.20.300">
    <property type="entry name" value="Glycoside hydrolase, family 3, N-terminal domain"/>
    <property type="match status" value="1"/>
</dbReference>
<evidence type="ECO:0000256" key="6">
    <source>
        <dbReference type="ARBA" id="ARBA00023295"/>
    </source>
</evidence>
<evidence type="ECO:0000256" key="3">
    <source>
        <dbReference type="ARBA" id="ARBA00012744"/>
    </source>
</evidence>
<keyword evidence="10" id="KW-1185">Reference proteome</keyword>
<organism evidence="9 10">
    <name type="scientific">Phytophthora sojae (strain P6497)</name>
    <name type="common">Soybean stem and root rot agent</name>
    <name type="synonym">Phytophthora megasperma f. sp. glycines</name>
    <dbReference type="NCBI Taxonomy" id="1094619"/>
    <lineage>
        <taxon>Eukaryota</taxon>
        <taxon>Sar</taxon>
        <taxon>Stramenopiles</taxon>
        <taxon>Oomycota</taxon>
        <taxon>Peronosporomycetes</taxon>
        <taxon>Peronosporales</taxon>
        <taxon>Peronosporaceae</taxon>
        <taxon>Phytophthora</taxon>
    </lineage>
</organism>
<dbReference type="Pfam" id="PF00933">
    <property type="entry name" value="Glyco_hydro_3"/>
    <property type="match status" value="1"/>
</dbReference>
<dbReference type="Proteomes" id="UP000002640">
    <property type="component" value="Unassembled WGS sequence"/>
</dbReference>
<gene>
    <name evidence="9" type="ORF">PHYSODRAFT_338008</name>
</gene>
<evidence type="ECO:0000256" key="5">
    <source>
        <dbReference type="ARBA" id="ARBA00022801"/>
    </source>
</evidence>
<dbReference type="InterPro" id="IPR036881">
    <property type="entry name" value="Glyco_hydro_3_C_sf"/>
</dbReference>
<proteinExistence type="inferred from homology"/>
<dbReference type="STRING" id="1094619.G5A045"/>
<dbReference type="OMA" id="DLFDIHM"/>
<dbReference type="PANTHER" id="PTHR30620:SF16">
    <property type="entry name" value="LYSOSOMAL BETA GLUCOSIDASE"/>
    <property type="match status" value="1"/>
</dbReference>
<keyword evidence="5" id="KW-0378">Hydrolase</keyword>
<dbReference type="SUPFAM" id="SSF52279">
    <property type="entry name" value="Beta-D-glucan exohydrolase, C-terminal domain"/>
    <property type="match status" value="1"/>
</dbReference>
<keyword evidence="4" id="KW-0732">Signal</keyword>
<dbReference type="AlphaFoldDB" id="G5A045"/>
<name>G5A045_PHYSP</name>
<keyword evidence="6" id="KW-0326">Glycosidase</keyword>
<dbReference type="KEGG" id="psoj:PHYSODRAFT_338008"/>
<comment type="catalytic activity">
    <reaction evidence="1">
        <text>Hydrolysis of terminal, non-reducing beta-D-glucosyl residues with release of beta-D-glucose.</text>
        <dbReference type="EC" id="3.2.1.21"/>
    </reaction>
</comment>
<feature type="domain" description="Glycoside hydrolase family 3 C-terminal" evidence="8">
    <location>
        <begin position="336"/>
        <end position="484"/>
    </location>
</feature>
<dbReference type="PANTHER" id="PTHR30620">
    <property type="entry name" value="PERIPLASMIC BETA-GLUCOSIDASE-RELATED"/>
    <property type="match status" value="1"/>
</dbReference>
<dbReference type="GO" id="GO:0009251">
    <property type="term" value="P:glucan catabolic process"/>
    <property type="evidence" value="ECO:0007669"/>
    <property type="project" value="TreeGrafter"/>
</dbReference>
<dbReference type="SMR" id="G5A045"/>
<evidence type="ECO:0000256" key="1">
    <source>
        <dbReference type="ARBA" id="ARBA00000448"/>
    </source>
</evidence>
<reference evidence="9 10" key="1">
    <citation type="journal article" date="2006" name="Science">
        <title>Phytophthora genome sequences uncover evolutionary origins and mechanisms of pathogenesis.</title>
        <authorList>
            <person name="Tyler B.M."/>
            <person name="Tripathy S."/>
            <person name="Zhang X."/>
            <person name="Dehal P."/>
            <person name="Jiang R.H."/>
            <person name="Aerts A."/>
            <person name="Arredondo F.D."/>
            <person name="Baxter L."/>
            <person name="Bensasson D."/>
            <person name="Beynon J.L."/>
            <person name="Chapman J."/>
            <person name="Damasceno C.M."/>
            <person name="Dorrance A.E."/>
            <person name="Dou D."/>
            <person name="Dickerman A.W."/>
            <person name="Dubchak I.L."/>
            <person name="Garbelotto M."/>
            <person name="Gijzen M."/>
            <person name="Gordon S.G."/>
            <person name="Govers F."/>
            <person name="Grunwald N.J."/>
            <person name="Huang W."/>
            <person name="Ivors K.L."/>
            <person name="Jones R.W."/>
            <person name="Kamoun S."/>
            <person name="Krampis K."/>
            <person name="Lamour K.H."/>
            <person name="Lee M.K."/>
            <person name="McDonald W.H."/>
            <person name="Medina M."/>
            <person name="Meijer H.J."/>
            <person name="Nordberg E.K."/>
            <person name="Maclean D.J."/>
            <person name="Ospina-Giraldo M.D."/>
            <person name="Morris P.F."/>
            <person name="Phuntumart V."/>
            <person name="Putnam N.H."/>
            <person name="Rash S."/>
            <person name="Rose J.K."/>
            <person name="Sakihama Y."/>
            <person name="Salamov A.A."/>
            <person name="Savidor A."/>
            <person name="Scheuring C.F."/>
            <person name="Smith B.M."/>
            <person name="Sobral B.W."/>
            <person name="Terry A."/>
            <person name="Torto-Alalibo T.A."/>
            <person name="Win J."/>
            <person name="Xu Z."/>
            <person name="Zhang H."/>
            <person name="Grigoriev I.V."/>
            <person name="Rokhsar D.S."/>
            <person name="Boore J.L."/>
        </authorList>
    </citation>
    <scope>NUCLEOTIDE SEQUENCE [LARGE SCALE GENOMIC DNA]</scope>
    <source>
        <strain evidence="9 10">P6497</strain>
    </source>
</reference>
<dbReference type="EC" id="3.2.1.21" evidence="3"/>
<dbReference type="SUPFAM" id="SSF51445">
    <property type="entry name" value="(Trans)glycosidases"/>
    <property type="match status" value="1"/>
</dbReference>
<dbReference type="InterPro" id="IPR017853">
    <property type="entry name" value="GH"/>
</dbReference>
<dbReference type="PRINTS" id="PR00133">
    <property type="entry name" value="GLHYDRLASE3"/>
</dbReference>